<keyword evidence="2" id="KW-1185">Reference proteome</keyword>
<dbReference type="AlphaFoldDB" id="A0A074M6A7"/>
<gene>
    <name evidence="1" type="ORF">EH31_09280</name>
</gene>
<organism evidence="1 2">
    <name type="scientific">Erythrobacter longus</name>
    <dbReference type="NCBI Taxonomy" id="1044"/>
    <lineage>
        <taxon>Bacteria</taxon>
        <taxon>Pseudomonadati</taxon>
        <taxon>Pseudomonadota</taxon>
        <taxon>Alphaproteobacteria</taxon>
        <taxon>Sphingomonadales</taxon>
        <taxon>Erythrobacteraceae</taxon>
        <taxon>Erythrobacter/Porphyrobacter group</taxon>
        <taxon>Erythrobacter</taxon>
    </lineage>
</organism>
<dbReference type="InterPro" id="IPR041854">
    <property type="entry name" value="BFD-like_2Fe2S-bd_dom_sf"/>
</dbReference>
<protein>
    <submittedName>
        <fullName evidence="1">Ferredoxin</fullName>
    </submittedName>
</protein>
<dbReference type="EMBL" id="JMIW01000003">
    <property type="protein sequence ID" value="KEO90271.1"/>
    <property type="molecule type" value="Genomic_DNA"/>
</dbReference>
<sequence>MYTCICNAIRETDLRAAALKSDGCAETVYASLGKKPNCGQCLEKAQKTIEEERALIASLDPRRKFCKEVAL</sequence>
<reference evidence="1 2" key="1">
    <citation type="submission" date="2014-04" db="EMBL/GenBank/DDBJ databases">
        <title>A comprehensive comparison of genomes of Erythrobacter spp. strains.</title>
        <authorList>
            <person name="Zheng Q."/>
        </authorList>
    </citation>
    <scope>NUCLEOTIDE SEQUENCE [LARGE SCALE GENOMIC DNA]</scope>
    <source>
        <strain evidence="1 2">DSM 6997</strain>
    </source>
</reference>
<dbReference type="eggNOG" id="COG2906">
    <property type="taxonomic scope" value="Bacteria"/>
</dbReference>
<comment type="caution">
    <text evidence="1">The sequence shown here is derived from an EMBL/GenBank/DDBJ whole genome shotgun (WGS) entry which is preliminary data.</text>
</comment>
<evidence type="ECO:0000313" key="2">
    <source>
        <dbReference type="Proteomes" id="UP000027647"/>
    </source>
</evidence>
<dbReference type="Proteomes" id="UP000027647">
    <property type="component" value="Unassembled WGS sequence"/>
</dbReference>
<proteinExistence type="predicted"/>
<dbReference type="Gene3D" id="1.10.10.1100">
    <property type="entry name" value="BFD-like [2Fe-2S]-binding domain"/>
    <property type="match status" value="1"/>
</dbReference>
<name>A0A074M6A7_ERYLO</name>
<accession>A0A074M6A7</accession>
<dbReference type="STRING" id="1044.EH31_09280"/>
<evidence type="ECO:0000313" key="1">
    <source>
        <dbReference type="EMBL" id="KEO90271.1"/>
    </source>
</evidence>